<dbReference type="Proteomes" id="UP000054007">
    <property type="component" value="Unassembled WGS sequence"/>
</dbReference>
<sequence length="340" mass="38628">MSPRSSSLLQCLAPVSRPRRVALTSLRRGYATEAPAANEKDVSGKKEGDEDGESRKVITADTFQGFMAMHGDKFRKADVPCKWLGDKVPFPLNPTFRPPPPLSDAVRDTIWKMHMRDPVKYSLRELARLFHMSIGRVDAILRMKGMEKDWVKDIPLQTGFLDGMEFLLKVDPLSHQGHDRHLASESDELEEQPDRSAARDRYERHYWEATDETNPDTIMPGSIESAKARAKRAGEAALVKPGDPRTLPRVPIPSYVLKPRPIQRYEQPGRPDIKFVDVGNKFVDGETLLARYKESERRVSKNSFTKSDVAKERRESRIAKEAERKGRREAKRLVKAKATA</sequence>
<accession>A0A0D7BTK2</accession>
<evidence type="ECO:0000313" key="2">
    <source>
        <dbReference type="EMBL" id="KIY73504.1"/>
    </source>
</evidence>
<dbReference type="InterPro" id="IPR021036">
    <property type="entry name" value="Ribosomal_mS45"/>
</dbReference>
<evidence type="ECO:0008006" key="4">
    <source>
        <dbReference type="Google" id="ProtNLM"/>
    </source>
</evidence>
<reference evidence="2 3" key="1">
    <citation type="journal article" date="2015" name="Fungal Genet. Biol.">
        <title>Evolution of novel wood decay mechanisms in Agaricales revealed by the genome sequences of Fistulina hepatica and Cylindrobasidium torrendii.</title>
        <authorList>
            <person name="Floudas D."/>
            <person name="Held B.W."/>
            <person name="Riley R."/>
            <person name="Nagy L.G."/>
            <person name="Koehler G."/>
            <person name="Ransdell A.S."/>
            <person name="Younus H."/>
            <person name="Chow J."/>
            <person name="Chiniquy J."/>
            <person name="Lipzen A."/>
            <person name="Tritt A."/>
            <person name="Sun H."/>
            <person name="Haridas S."/>
            <person name="LaButti K."/>
            <person name="Ohm R.A."/>
            <person name="Kues U."/>
            <person name="Blanchette R.A."/>
            <person name="Grigoriev I.V."/>
            <person name="Minto R.E."/>
            <person name="Hibbett D.S."/>
        </authorList>
    </citation>
    <scope>NUCLEOTIDE SEQUENCE [LARGE SCALE GENOMIC DNA]</scope>
    <source>
        <strain evidence="2 3">FP15055 ss-10</strain>
    </source>
</reference>
<feature type="region of interest" description="Disordered" evidence="1">
    <location>
        <begin position="26"/>
        <end position="55"/>
    </location>
</feature>
<proteinExistence type="predicted"/>
<dbReference type="GO" id="GO:0005763">
    <property type="term" value="C:mitochondrial small ribosomal subunit"/>
    <property type="evidence" value="ECO:0007669"/>
    <property type="project" value="TreeGrafter"/>
</dbReference>
<feature type="region of interest" description="Disordered" evidence="1">
    <location>
        <begin position="294"/>
        <end position="340"/>
    </location>
</feature>
<feature type="compositionally biased region" description="Basic and acidic residues" evidence="1">
    <location>
        <begin position="38"/>
        <end position="55"/>
    </location>
</feature>
<dbReference type="EMBL" id="KN880435">
    <property type="protein sequence ID" value="KIY73504.1"/>
    <property type="molecule type" value="Genomic_DNA"/>
</dbReference>
<evidence type="ECO:0000256" key="1">
    <source>
        <dbReference type="SAM" id="MobiDB-lite"/>
    </source>
</evidence>
<name>A0A0D7BTK2_9AGAR</name>
<feature type="compositionally biased region" description="Basic and acidic residues" evidence="1">
    <location>
        <begin position="308"/>
        <end position="326"/>
    </location>
</feature>
<protein>
    <recommendedName>
        <fullName evidence="4">Eukaryotic mitochondrial regulator protein-domain-containing protein</fullName>
    </recommendedName>
</protein>
<dbReference type="OrthoDB" id="10052321at2759"/>
<feature type="region of interest" description="Disordered" evidence="1">
    <location>
        <begin position="177"/>
        <end position="200"/>
    </location>
</feature>
<dbReference type="GO" id="GO:0003735">
    <property type="term" value="F:structural constituent of ribosome"/>
    <property type="evidence" value="ECO:0007669"/>
    <property type="project" value="TreeGrafter"/>
</dbReference>
<dbReference type="AlphaFoldDB" id="A0A0D7BTK2"/>
<dbReference type="GO" id="GO:0032543">
    <property type="term" value="P:mitochondrial translation"/>
    <property type="evidence" value="ECO:0007669"/>
    <property type="project" value="TreeGrafter"/>
</dbReference>
<dbReference type="PANTHER" id="PTHR28158:SF1">
    <property type="entry name" value="SMALL RIBOSOMAL SUBUNIT PROTEIN MS45"/>
    <property type="match status" value="1"/>
</dbReference>
<feature type="compositionally biased region" description="Basic residues" evidence="1">
    <location>
        <begin position="327"/>
        <end position="340"/>
    </location>
</feature>
<dbReference type="Pfam" id="PF12298">
    <property type="entry name" value="Bot1p"/>
    <property type="match status" value="1"/>
</dbReference>
<organism evidence="2 3">
    <name type="scientific">Cylindrobasidium torrendii FP15055 ss-10</name>
    <dbReference type="NCBI Taxonomy" id="1314674"/>
    <lineage>
        <taxon>Eukaryota</taxon>
        <taxon>Fungi</taxon>
        <taxon>Dikarya</taxon>
        <taxon>Basidiomycota</taxon>
        <taxon>Agaricomycotina</taxon>
        <taxon>Agaricomycetes</taxon>
        <taxon>Agaricomycetidae</taxon>
        <taxon>Agaricales</taxon>
        <taxon>Marasmiineae</taxon>
        <taxon>Physalacriaceae</taxon>
        <taxon>Cylindrobasidium</taxon>
    </lineage>
</organism>
<dbReference type="PANTHER" id="PTHR28158">
    <property type="entry name" value="37S RIBOSOMAL PROTEIN S35, MITOCHONDRIAL"/>
    <property type="match status" value="1"/>
</dbReference>
<keyword evidence="3" id="KW-1185">Reference proteome</keyword>
<evidence type="ECO:0000313" key="3">
    <source>
        <dbReference type="Proteomes" id="UP000054007"/>
    </source>
</evidence>
<gene>
    <name evidence="2" type="ORF">CYLTODRAFT_365523</name>
</gene>